<gene>
    <name evidence="2" type="ORF">FSB_LOCUS13436</name>
</gene>
<name>A0A2N9FFK3_FAGSY</name>
<reference evidence="2" key="1">
    <citation type="submission" date="2018-02" db="EMBL/GenBank/DDBJ databases">
        <authorList>
            <person name="Cohen D.B."/>
            <person name="Kent A.D."/>
        </authorList>
    </citation>
    <scope>NUCLEOTIDE SEQUENCE</scope>
</reference>
<feature type="region of interest" description="Disordered" evidence="1">
    <location>
        <begin position="136"/>
        <end position="208"/>
    </location>
</feature>
<accession>A0A2N9FFK3</accession>
<sequence length="208" mass="23367">MGNSGNGVRLPKRSSSSEEDIEMSPPAKSMVDELRSYMDARIQEKMEALNENARTEPPMVQKEDMTQLMKKIEQTMSQNMATLEQAMSQKMAALIQGMSQRTTTRGIKIGEGSSQQPQIEIATTNVDIPIGYPVSSAAAPEERPTITETHRVGQPQKEQIITESPRVEPARMEPPHIEPPRVESPRIEPPRMEQPRMEPPRVDPPWVE</sequence>
<evidence type="ECO:0000256" key="1">
    <source>
        <dbReference type="SAM" id="MobiDB-lite"/>
    </source>
</evidence>
<proteinExistence type="predicted"/>
<protein>
    <submittedName>
        <fullName evidence="2">Uncharacterized protein</fullName>
    </submittedName>
</protein>
<organism evidence="2">
    <name type="scientific">Fagus sylvatica</name>
    <name type="common">Beechnut</name>
    <dbReference type="NCBI Taxonomy" id="28930"/>
    <lineage>
        <taxon>Eukaryota</taxon>
        <taxon>Viridiplantae</taxon>
        <taxon>Streptophyta</taxon>
        <taxon>Embryophyta</taxon>
        <taxon>Tracheophyta</taxon>
        <taxon>Spermatophyta</taxon>
        <taxon>Magnoliopsida</taxon>
        <taxon>eudicotyledons</taxon>
        <taxon>Gunneridae</taxon>
        <taxon>Pentapetalae</taxon>
        <taxon>rosids</taxon>
        <taxon>fabids</taxon>
        <taxon>Fagales</taxon>
        <taxon>Fagaceae</taxon>
        <taxon>Fagus</taxon>
    </lineage>
</organism>
<feature type="region of interest" description="Disordered" evidence="1">
    <location>
        <begin position="1"/>
        <end position="30"/>
    </location>
</feature>
<feature type="compositionally biased region" description="Basic and acidic residues" evidence="1">
    <location>
        <begin position="165"/>
        <end position="201"/>
    </location>
</feature>
<dbReference type="EMBL" id="OIVN01000786">
    <property type="protein sequence ID" value="SPC85554.1"/>
    <property type="molecule type" value="Genomic_DNA"/>
</dbReference>
<feature type="compositionally biased region" description="Basic and acidic residues" evidence="1">
    <location>
        <begin position="140"/>
        <end position="151"/>
    </location>
</feature>
<evidence type="ECO:0000313" key="2">
    <source>
        <dbReference type="EMBL" id="SPC85554.1"/>
    </source>
</evidence>
<dbReference type="AlphaFoldDB" id="A0A2N9FFK3"/>